<organism evidence="1 2">
    <name type="scientific">Enterococcus casseliflavus</name>
    <name type="common">Enterococcus flavescens</name>
    <dbReference type="NCBI Taxonomy" id="37734"/>
    <lineage>
        <taxon>Bacteria</taxon>
        <taxon>Bacillati</taxon>
        <taxon>Bacillota</taxon>
        <taxon>Bacilli</taxon>
        <taxon>Lactobacillales</taxon>
        <taxon>Enterococcaceae</taxon>
        <taxon>Enterococcus</taxon>
    </lineage>
</organism>
<dbReference type="RefSeq" id="WP_311904368.1">
    <property type="nucleotide sequence ID" value="NZ_JARQDV010000010.1"/>
</dbReference>
<gene>
    <name evidence="1" type="ORF">P7I32_13460</name>
</gene>
<evidence type="ECO:0000313" key="2">
    <source>
        <dbReference type="Proteomes" id="UP001268896"/>
    </source>
</evidence>
<reference evidence="1" key="1">
    <citation type="submission" date="2023-03" db="EMBL/GenBank/DDBJ databases">
        <authorList>
            <person name="Shen W."/>
            <person name="Cai J."/>
        </authorList>
    </citation>
    <scope>NUCLEOTIDE SEQUENCE</scope>
    <source>
        <strain evidence="1">K72-2</strain>
    </source>
</reference>
<dbReference type="AlphaFoldDB" id="A0AAW8UUF5"/>
<dbReference type="EMBL" id="JARQDV010000010">
    <property type="protein sequence ID" value="MDT2965618.1"/>
    <property type="molecule type" value="Genomic_DNA"/>
</dbReference>
<name>A0AAW8UUF5_ENTCA</name>
<protein>
    <submittedName>
        <fullName evidence="1">Uncharacterized protein</fullName>
    </submittedName>
</protein>
<comment type="caution">
    <text evidence="1">The sequence shown here is derived from an EMBL/GenBank/DDBJ whole genome shotgun (WGS) entry which is preliminary data.</text>
</comment>
<sequence>MERLEFLRDKADNIWYQHTVKTDLGNSFETISNFKELLRKLKAIERELRLIQKKNSSNREFIKAYCSLLSKRLEICKFLISGCQKNNDMDSVKYNELVQEMKVKQDEFIAIRSKG</sequence>
<accession>A0AAW8UUF5</accession>
<dbReference type="Proteomes" id="UP001268896">
    <property type="component" value="Unassembled WGS sequence"/>
</dbReference>
<evidence type="ECO:0000313" key="1">
    <source>
        <dbReference type="EMBL" id="MDT2965618.1"/>
    </source>
</evidence>
<proteinExistence type="predicted"/>